<name>A0AAD6ZRY0_9AGAR</name>
<dbReference type="Proteomes" id="UP001218218">
    <property type="component" value="Unassembled WGS sequence"/>
</dbReference>
<reference evidence="1" key="1">
    <citation type="submission" date="2023-03" db="EMBL/GenBank/DDBJ databases">
        <title>Massive genome expansion in bonnet fungi (Mycena s.s.) driven by repeated elements and novel gene families across ecological guilds.</title>
        <authorList>
            <consortium name="Lawrence Berkeley National Laboratory"/>
            <person name="Harder C.B."/>
            <person name="Miyauchi S."/>
            <person name="Viragh M."/>
            <person name="Kuo A."/>
            <person name="Thoen E."/>
            <person name="Andreopoulos B."/>
            <person name="Lu D."/>
            <person name="Skrede I."/>
            <person name="Drula E."/>
            <person name="Henrissat B."/>
            <person name="Morin E."/>
            <person name="Kohler A."/>
            <person name="Barry K."/>
            <person name="LaButti K."/>
            <person name="Morin E."/>
            <person name="Salamov A."/>
            <person name="Lipzen A."/>
            <person name="Mereny Z."/>
            <person name="Hegedus B."/>
            <person name="Baldrian P."/>
            <person name="Stursova M."/>
            <person name="Weitz H."/>
            <person name="Taylor A."/>
            <person name="Grigoriev I.V."/>
            <person name="Nagy L.G."/>
            <person name="Martin F."/>
            <person name="Kauserud H."/>
        </authorList>
    </citation>
    <scope>NUCLEOTIDE SEQUENCE</scope>
    <source>
        <strain evidence="1">CBHHK002</strain>
    </source>
</reference>
<comment type="caution">
    <text evidence="1">The sequence shown here is derived from an EMBL/GenBank/DDBJ whole genome shotgun (WGS) entry which is preliminary data.</text>
</comment>
<proteinExistence type="predicted"/>
<keyword evidence="2" id="KW-1185">Reference proteome</keyword>
<gene>
    <name evidence="1" type="ORF">DFH08DRAFT_813693</name>
</gene>
<dbReference type="EMBL" id="JARIHO010000032">
    <property type="protein sequence ID" value="KAJ7334617.1"/>
    <property type="molecule type" value="Genomic_DNA"/>
</dbReference>
<evidence type="ECO:0000313" key="1">
    <source>
        <dbReference type="EMBL" id="KAJ7334617.1"/>
    </source>
</evidence>
<evidence type="ECO:0000313" key="2">
    <source>
        <dbReference type="Proteomes" id="UP001218218"/>
    </source>
</evidence>
<organism evidence="1 2">
    <name type="scientific">Mycena albidolilacea</name>
    <dbReference type="NCBI Taxonomy" id="1033008"/>
    <lineage>
        <taxon>Eukaryota</taxon>
        <taxon>Fungi</taxon>
        <taxon>Dikarya</taxon>
        <taxon>Basidiomycota</taxon>
        <taxon>Agaricomycotina</taxon>
        <taxon>Agaricomycetes</taxon>
        <taxon>Agaricomycetidae</taxon>
        <taxon>Agaricales</taxon>
        <taxon>Marasmiineae</taxon>
        <taxon>Mycenaceae</taxon>
        <taxon>Mycena</taxon>
    </lineage>
</organism>
<accession>A0AAD6ZRY0</accession>
<dbReference type="AlphaFoldDB" id="A0AAD6ZRY0"/>
<sequence>MRRQFASSPFDHMRGHIQGGITKGSCLQGWGSQTLAAKAVVGVWRPTWAANGARTEERVVAIGLAGVGPAVLDTSKWEELELEAEAECLSTGAAISIRDACRVEAALLIVGFGLWWSNMGS</sequence>
<protein>
    <submittedName>
        <fullName evidence="1">Uncharacterized protein</fullName>
    </submittedName>
</protein>